<dbReference type="PANTHER" id="PTHR37911">
    <property type="entry name" value="OSJNBA0067K08.20 PROTEIN"/>
    <property type="match status" value="1"/>
</dbReference>
<comment type="caution">
    <text evidence="1">The sequence shown here is derived from an EMBL/GenBank/DDBJ whole genome shotgun (WGS) entry which is preliminary data.</text>
</comment>
<dbReference type="AlphaFoldDB" id="A0ABD1MI72"/>
<proteinExistence type="predicted"/>
<evidence type="ECO:0000313" key="1">
    <source>
        <dbReference type="EMBL" id="KAL2335518.1"/>
    </source>
</evidence>
<gene>
    <name evidence="1" type="ORF">Fmac_016731</name>
</gene>
<evidence type="ECO:0000313" key="2">
    <source>
        <dbReference type="Proteomes" id="UP001603857"/>
    </source>
</evidence>
<accession>A0ABD1MI72</accession>
<name>A0ABD1MI72_9FABA</name>
<organism evidence="1 2">
    <name type="scientific">Flemingia macrophylla</name>
    <dbReference type="NCBI Taxonomy" id="520843"/>
    <lineage>
        <taxon>Eukaryota</taxon>
        <taxon>Viridiplantae</taxon>
        <taxon>Streptophyta</taxon>
        <taxon>Embryophyta</taxon>
        <taxon>Tracheophyta</taxon>
        <taxon>Spermatophyta</taxon>
        <taxon>Magnoliopsida</taxon>
        <taxon>eudicotyledons</taxon>
        <taxon>Gunneridae</taxon>
        <taxon>Pentapetalae</taxon>
        <taxon>rosids</taxon>
        <taxon>fabids</taxon>
        <taxon>Fabales</taxon>
        <taxon>Fabaceae</taxon>
        <taxon>Papilionoideae</taxon>
        <taxon>50 kb inversion clade</taxon>
        <taxon>NPAAA clade</taxon>
        <taxon>indigoferoid/millettioid clade</taxon>
        <taxon>Phaseoleae</taxon>
        <taxon>Flemingia</taxon>
    </lineage>
</organism>
<protein>
    <submittedName>
        <fullName evidence="1">Uncharacterized protein</fullName>
    </submittedName>
</protein>
<dbReference type="EMBL" id="JBGMDY010000005">
    <property type="protein sequence ID" value="KAL2335518.1"/>
    <property type="molecule type" value="Genomic_DNA"/>
</dbReference>
<reference evidence="1 2" key="1">
    <citation type="submission" date="2024-08" db="EMBL/GenBank/DDBJ databases">
        <title>Insights into the chromosomal genome structure of Flemingia macrophylla.</title>
        <authorList>
            <person name="Ding Y."/>
            <person name="Zhao Y."/>
            <person name="Bi W."/>
            <person name="Wu M."/>
            <person name="Zhao G."/>
            <person name="Gong Y."/>
            <person name="Li W."/>
            <person name="Zhang P."/>
        </authorList>
    </citation>
    <scope>NUCLEOTIDE SEQUENCE [LARGE SCALE GENOMIC DNA]</scope>
    <source>
        <strain evidence="1">DYQJB</strain>
        <tissue evidence="1">Leaf</tissue>
    </source>
</reference>
<dbReference type="Proteomes" id="UP001603857">
    <property type="component" value="Unassembled WGS sequence"/>
</dbReference>
<keyword evidence="2" id="KW-1185">Reference proteome</keyword>
<sequence length="164" mass="18863">MGRLGSKARSSIGQCAAWMGLDIAYVKKPRFQCRMMMKLSDEKKLKCLEFLLTNHSTELLHPYTKEWNAKLEEMELSCDAPDEKDDVIANDPRVIKIIDWTEDEDSDDNANITDKEDDDEEEIIDNDVDSDVDQNLVMDMEEKKMTSHGLGFTYKRGCEGMDLE</sequence>
<dbReference type="PANTHER" id="PTHR37911:SF1">
    <property type="entry name" value="OS04G0497900 PROTEIN"/>
    <property type="match status" value="1"/>
</dbReference>